<feature type="domain" description="Histidine kinase" evidence="1">
    <location>
        <begin position="646"/>
        <end position="863"/>
    </location>
</feature>
<dbReference type="EMBL" id="JAAGAB010000001">
    <property type="protein sequence ID" value="NDV00489.1"/>
    <property type="molecule type" value="Genomic_DNA"/>
</dbReference>
<dbReference type="Gene3D" id="3.30.565.10">
    <property type="entry name" value="Histidine kinase-like ATPase, C-terminal domain"/>
    <property type="match status" value="1"/>
</dbReference>
<reference evidence="2 3" key="1">
    <citation type="submission" date="2020-02" db="EMBL/GenBank/DDBJ databases">
        <title>Pseudoroseicyclus tamarix, sp. nov., isolated from offshore sediment of a Tamarix chinensis forest.</title>
        <authorList>
            <person name="Gai Y."/>
        </authorList>
    </citation>
    <scope>NUCLEOTIDE SEQUENCE [LARGE SCALE GENOMIC DNA]</scope>
    <source>
        <strain evidence="2 3">CLL3-39</strain>
    </source>
</reference>
<evidence type="ECO:0000313" key="3">
    <source>
        <dbReference type="Proteomes" id="UP000474757"/>
    </source>
</evidence>
<dbReference type="AlphaFoldDB" id="A0A6B2JV38"/>
<dbReference type="PROSITE" id="PS50109">
    <property type="entry name" value="HIS_KIN"/>
    <property type="match status" value="1"/>
</dbReference>
<accession>A0A6B2JV38</accession>
<organism evidence="2 3">
    <name type="scientific">Pseudoroseicyclus tamaricis</name>
    <dbReference type="NCBI Taxonomy" id="2705421"/>
    <lineage>
        <taxon>Bacteria</taxon>
        <taxon>Pseudomonadati</taxon>
        <taxon>Pseudomonadota</taxon>
        <taxon>Alphaproteobacteria</taxon>
        <taxon>Rhodobacterales</taxon>
        <taxon>Paracoccaceae</taxon>
        <taxon>Pseudoroseicyclus</taxon>
    </lineage>
</organism>
<dbReference type="InterPro" id="IPR005467">
    <property type="entry name" value="His_kinase_dom"/>
</dbReference>
<sequence length="898" mass="101135">MEIIRDYLDHLGLRVPCETTDYTEFLELFSSDIEKWKEFSENIFVKVALQSPSFPHLLFRLMMNHYAARAHYAIALLYLFSDKDKTRTWRILGANFPLMLRAAADKELIYVFGPTLVDLGNREAERLASLQSVVVYEVQRLADATSQLRGKYSGLLCTTEEIIRNAFARPKISQSQLESECLIGSCVLKSARMNEVSKQYESVPPTFYSKLAASLYLVCTEKRNACFAFRSFSGVSDIRKRVVSVQANTLEISVSEHGPGALPVEDTARARALSGFTNWSVFIAESINMLINWLQYHASADPDGEGGVDFGRRLARYLAYPFNADECNIYRSAPKHGAISLEAYAQYSRSAIPPGRSRLIAEEVVRISKGPFPKRSIVARASFLNAEQYCVLFEQASGAAIPEDQVLCFPNGHEDSDWGRSACAIPIRFSGLSWGVIEFVSVMPHAFRETVRSKIEGVISVFAPHVLQREIFGGVRELSRTMMSTRTIGDRKGDLAAVFQNLLCARSLSIFSFKKGERPELFVQRGWSDIENILDAKVNAERTLSAIIAQFADEGVDFRWLNDALGPEPRLSALRGRNPERVLLARVLWRIAEGLGHAAIALIEFQHRPVQAENWQSLVKFVCQATGNTIGGIYSKETWDIELRLRSAHELKKSAKGLASSNEKLSKLIERLERGPDQRTLQKVRTVMTDYRRYSASVDRMTYALENTAYDPSTIEPRFGLAGSAVDRWVATGRSSIDIRDVINHAFYGASEAFTDRNILLPEFVSLPKLEAYVEEWCLQEVLLSLSQNAQKYAAPNTAILISEKSTNNLGLRISNIGPRLDEDEEHRVFNDQARGRRVVALGIEGSGYGLHYAQEMARKYMGCDLDHFQTELDKGRDAELTWHHFTLVLPRRLVKKL</sequence>
<name>A0A6B2JV38_9RHOB</name>
<proteinExistence type="predicted"/>
<protein>
    <recommendedName>
        <fullName evidence="1">Histidine kinase domain-containing protein</fullName>
    </recommendedName>
</protein>
<evidence type="ECO:0000259" key="1">
    <source>
        <dbReference type="PROSITE" id="PS50109"/>
    </source>
</evidence>
<dbReference type="InterPro" id="IPR036890">
    <property type="entry name" value="HATPase_C_sf"/>
</dbReference>
<dbReference type="RefSeq" id="WP_163890853.1">
    <property type="nucleotide sequence ID" value="NZ_JAAFYS010000001.1"/>
</dbReference>
<dbReference type="Proteomes" id="UP000474757">
    <property type="component" value="Unassembled WGS sequence"/>
</dbReference>
<gene>
    <name evidence="2" type="ORF">GZA08_05845</name>
</gene>
<keyword evidence="3" id="KW-1185">Reference proteome</keyword>
<dbReference type="SUPFAM" id="SSF55874">
    <property type="entry name" value="ATPase domain of HSP90 chaperone/DNA topoisomerase II/histidine kinase"/>
    <property type="match status" value="1"/>
</dbReference>
<dbReference type="Pfam" id="PF02518">
    <property type="entry name" value="HATPase_c"/>
    <property type="match status" value="1"/>
</dbReference>
<dbReference type="InterPro" id="IPR003594">
    <property type="entry name" value="HATPase_dom"/>
</dbReference>
<comment type="caution">
    <text evidence="2">The sequence shown here is derived from an EMBL/GenBank/DDBJ whole genome shotgun (WGS) entry which is preliminary data.</text>
</comment>
<evidence type="ECO:0000313" key="2">
    <source>
        <dbReference type="EMBL" id="NDV00489.1"/>
    </source>
</evidence>